<dbReference type="AlphaFoldDB" id="A0A061RL68"/>
<feature type="non-terminal residue" evidence="2">
    <location>
        <position position="256"/>
    </location>
</feature>
<proteinExistence type="predicted"/>
<evidence type="ECO:0000313" key="2">
    <source>
        <dbReference type="EMBL" id="JAC72733.1"/>
    </source>
</evidence>
<name>A0A061RL68_9CHLO</name>
<gene>
    <name evidence="2" type="ORF">TSPGSL018_30598</name>
</gene>
<reference evidence="2" key="1">
    <citation type="submission" date="2014-05" db="EMBL/GenBank/DDBJ databases">
        <title>The transcriptome of the halophilic microalga Tetraselmis sp. GSL018 isolated from the Great Salt Lake, Utah.</title>
        <authorList>
            <person name="Jinkerson R.E."/>
            <person name="D'Adamo S."/>
            <person name="Posewitz M.C."/>
        </authorList>
    </citation>
    <scope>NUCLEOTIDE SEQUENCE</scope>
    <source>
        <strain evidence="2">GSL018</strain>
    </source>
</reference>
<feature type="region of interest" description="Disordered" evidence="1">
    <location>
        <begin position="188"/>
        <end position="210"/>
    </location>
</feature>
<protein>
    <submittedName>
        <fullName evidence="2">Uncharacterized protein</fullName>
    </submittedName>
</protein>
<feature type="non-terminal residue" evidence="2">
    <location>
        <position position="1"/>
    </location>
</feature>
<feature type="region of interest" description="Disordered" evidence="1">
    <location>
        <begin position="120"/>
        <end position="140"/>
    </location>
</feature>
<accession>A0A061RL68</accession>
<dbReference type="EMBL" id="GBEZ01013229">
    <property type="protein sequence ID" value="JAC72733.1"/>
    <property type="molecule type" value="Transcribed_RNA"/>
</dbReference>
<organism evidence="2">
    <name type="scientific">Tetraselmis sp. GSL018</name>
    <dbReference type="NCBI Taxonomy" id="582737"/>
    <lineage>
        <taxon>Eukaryota</taxon>
        <taxon>Viridiplantae</taxon>
        <taxon>Chlorophyta</taxon>
        <taxon>core chlorophytes</taxon>
        <taxon>Chlorodendrophyceae</taxon>
        <taxon>Chlorodendrales</taxon>
        <taxon>Chlorodendraceae</taxon>
        <taxon>Tetraselmis</taxon>
    </lineage>
</organism>
<sequence>PVQAALLLLSSRRCHGRRCGPCPRRRLHPEAPAGSLRVAQAGGLHRRAQRAALLRGEEPLADAGCGRLVGSGDDERHLEDLRLKQDAAAAADRTRAGDVGDDPDERAAHLRRELVDRREAREADGELDVPPISRRWSRGPAARARAAVRAALREERRGRSSGDPLNAAPVCHLEGPLWAGAVARGRVPRDDSLSPGRAVPQEGIAGQTLSASARHGRAVAVRARLRTEDCDGLCPHRHLAVPAKGAALGQRRTPPG</sequence>
<evidence type="ECO:0000256" key="1">
    <source>
        <dbReference type="SAM" id="MobiDB-lite"/>
    </source>
</evidence>